<feature type="domain" description="DNA endonuclease Ctp1 N-terminal" evidence="2">
    <location>
        <begin position="4"/>
        <end position="36"/>
    </location>
</feature>
<organism evidence="3 4">
    <name type="scientific">Pteropus vampyrus</name>
    <name type="common">Large flying fox</name>
    <dbReference type="NCBI Taxonomy" id="132908"/>
    <lineage>
        <taxon>Eukaryota</taxon>
        <taxon>Metazoa</taxon>
        <taxon>Chordata</taxon>
        <taxon>Craniata</taxon>
        <taxon>Vertebrata</taxon>
        <taxon>Euteleostomi</taxon>
        <taxon>Mammalia</taxon>
        <taxon>Eutheria</taxon>
        <taxon>Laurasiatheria</taxon>
        <taxon>Chiroptera</taxon>
        <taxon>Yinpterochiroptera</taxon>
        <taxon>Pteropodoidea</taxon>
        <taxon>Pteropodidae</taxon>
        <taxon>Pteropodinae</taxon>
        <taxon>Pteropus</taxon>
    </lineage>
</organism>
<feature type="compositionally biased region" description="Basic and acidic residues" evidence="1">
    <location>
        <begin position="396"/>
        <end position="405"/>
    </location>
</feature>
<dbReference type="AlphaFoldDB" id="A0A6P6BKS2"/>
<gene>
    <name evidence="4" type="primary">RBBP8NL</name>
</gene>
<dbReference type="GeneID" id="105301446"/>
<feature type="compositionally biased region" description="Pro residues" evidence="1">
    <location>
        <begin position="148"/>
        <end position="161"/>
    </location>
</feature>
<feature type="compositionally biased region" description="Basic and acidic residues" evidence="1">
    <location>
        <begin position="30"/>
        <end position="46"/>
    </location>
</feature>
<reference evidence="4" key="1">
    <citation type="submission" date="2025-08" db="UniProtKB">
        <authorList>
            <consortium name="RefSeq"/>
        </authorList>
    </citation>
    <scope>IDENTIFICATION</scope>
    <source>
        <tissue evidence="4">Kidney</tissue>
    </source>
</reference>
<feature type="compositionally biased region" description="Pro residues" evidence="1">
    <location>
        <begin position="411"/>
        <end position="421"/>
    </location>
</feature>
<dbReference type="PANTHER" id="PTHR15107:SF3">
    <property type="entry name" value="RBBP8 N-TERMINAL-LIKE PROTEIN"/>
    <property type="match status" value="1"/>
</dbReference>
<dbReference type="RefSeq" id="XP_023375664.1">
    <property type="nucleotide sequence ID" value="XM_023519896.1"/>
</dbReference>
<name>A0A6P6BKS2_PTEVA</name>
<evidence type="ECO:0000313" key="3">
    <source>
        <dbReference type="Proteomes" id="UP000515202"/>
    </source>
</evidence>
<evidence type="ECO:0000313" key="4">
    <source>
        <dbReference type="RefSeq" id="XP_023375664.1"/>
    </source>
</evidence>
<dbReference type="InterPro" id="IPR019518">
    <property type="entry name" value="CtIP_N"/>
</dbReference>
<feature type="region of interest" description="Disordered" evidence="1">
    <location>
        <begin position="470"/>
        <end position="615"/>
    </location>
</feature>
<feature type="compositionally biased region" description="Basic and acidic residues" evidence="1">
    <location>
        <begin position="528"/>
        <end position="537"/>
    </location>
</feature>
<feature type="region of interest" description="Disordered" evidence="1">
    <location>
        <begin position="272"/>
        <end position="451"/>
    </location>
</feature>
<feature type="region of interest" description="Disordered" evidence="1">
    <location>
        <begin position="205"/>
        <end position="250"/>
    </location>
</feature>
<feature type="compositionally biased region" description="Basic and acidic residues" evidence="1">
    <location>
        <begin position="426"/>
        <end position="447"/>
    </location>
</feature>
<proteinExistence type="predicted"/>
<dbReference type="Pfam" id="PF10482">
    <property type="entry name" value="CtIP_N"/>
    <property type="match status" value="1"/>
</dbReference>
<dbReference type="OrthoDB" id="8809203at2759"/>
<evidence type="ECO:0000259" key="2">
    <source>
        <dbReference type="Pfam" id="PF10482"/>
    </source>
</evidence>
<feature type="compositionally biased region" description="Low complexity" evidence="1">
    <location>
        <begin position="572"/>
        <end position="587"/>
    </location>
</feature>
<accession>A0A6P6BKS2</accession>
<dbReference type="InterPro" id="IPR033316">
    <property type="entry name" value="RBBP8-like"/>
</dbReference>
<dbReference type="KEGG" id="pvp:105301446"/>
<protein>
    <submittedName>
        <fullName evidence="4">RBBP8 N-terminal-like protein</fullName>
    </submittedName>
</protein>
<dbReference type="PANTHER" id="PTHR15107">
    <property type="entry name" value="RETINOBLASTOMA BINDING PROTEIN 8"/>
    <property type="match status" value="1"/>
</dbReference>
<sequence length="650" mass="67907">MESFMESLNRLRDIHEREVLSLQNKLLELNSERCRDRPQPQGREDALDTPPPLLLPSPGARKAVTEKLLGGQEGAEDDHSGAGPQGEEALGYRTSPVAKTSPGANLPEPRAPDMSPQRIANQLHGTIAVVRPGARACPADRGCTNGTPPLPPARSSPPSPPCEHSLPLDSFLRATRPSAVTDESPKGSLQADRLCLLNRHLSLHLRSPHSSSSPRAPTMDPQGPRTQGPKAGEAEAWDDPGGLPGNLADMRDPRLEGALQLLLAQQLRAWGRAGSARPRGPPRQGLVPPSPPGGSDSEGPERETAGVALPGGRLPQPTGPAGLSGKAVTATQDHGPDKPLDLSEWGRGRDAPKPSGRLRSVSPKAARAPSPEPPQGAEPPAQPGPLGCSHGTKGARAPELEEPRTLVDPARPLPGPHPSQPSPGRMKAESRERPELSPHPQRPDADGHAVSSPVELVPLALAWWAAEACAPTGAPGRPPGLTHTLHPAELSKPERPWPVSAELDEPDSSDSEPPRSHPEGENGPGPRSPRDPEDRSPHPTAAAEQRPSEPARGTAPAWTCSPDCPRAGAGGTARSSSPAARPAQGAGAWLGPGCIQRQRLPPPTSPDSTGIPDSQALHPAALPLTVWSFGWRSQAPPGGVLQTGAGGIKV</sequence>
<keyword evidence="3" id="KW-1185">Reference proteome</keyword>
<feature type="region of interest" description="Disordered" evidence="1">
    <location>
        <begin position="30"/>
        <end position="115"/>
    </location>
</feature>
<evidence type="ECO:0000256" key="1">
    <source>
        <dbReference type="SAM" id="MobiDB-lite"/>
    </source>
</evidence>
<feature type="compositionally biased region" description="Basic and acidic residues" evidence="1">
    <location>
        <begin position="334"/>
        <end position="352"/>
    </location>
</feature>
<feature type="region of interest" description="Disordered" evidence="1">
    <location>
        <begin position="140"/>
        <end position="167"/>
    </location>
</feature>
<feature type="compositionally biased region" description="Pro residues" evidence="1">
    <location>
        <begin position="370"/>
        <end position="383"/>
    </location>
</feature>
<dbReference type="CTD" id="140893"/>
<dbReference type="Proteomes" id="UP000515202">
    <property type="component" value="Unplaced"/>
</dbReference>